<dbReference type="EMBL" id="JAIFRP010000014">
    <property type="protein sequence ID" value="KAK2586156.1"/>
    <property type="molecule type" value="Genomic_DNA"/>
</dbReference>
<keyword evidence="3 6" id="KW-0479">Metal-binding</keyword>
<dbReference type="Proteomes" id="UP001258017">
    <property type="component" value="Unassembled WGS sequence"/>
</dbReference>
<evidence type="ECO:0000256" key="3">
    <source>
        <dbReference type="ARBA" id="ARBA00022723"/>
    </source>
</evidence>
<dbReference type="GO" id="GO:0046872">
    <property type="term" value="F:metal ion binding"/>
    <property type="evidence" value="ECO:0007669"/>
    <property type="project" value="UniProtKB-KW"/>
</dbReference>
<feature type="domain" description="Peptidase M24" evidence="7">
    <location>
        <begin position="328"/>
        <end position="545"/>
    </location>
</feature>
<reference evidence="10" key="2">
    <citation type="journal article" date="2023" name="Commun. Biol.">
        <title>Intrasexual cuticular hydrocarbon dimorphism in a wasp sheds light on hydrocarbon biosynthesis genes in Hymenoptera.</title>
        <authorList>
            <person name="Moris V.C."/>
            <person name="Podsiadlowski L."/>
            <person name="Martin S."/>
            <person name="Oeyen J.P."/>
            <person name="Donath A."/>
            <person name="Petersen M."/>
            <person name="Wilbrandt J."/>
            <person name="Misof B."/>
            <person name="Liedtke D."/>
            <person name="Thamm M."/>
            <person name="Scheiner R."/>
            <person name="Schmitt T."/>
            <person name="Niehuis O."/>
        </authorList>
    </citation>
    <scope>NUCLEOTIDE SEQUENCE</scope>
    <source>
        <strain evidence="10">GBR_01_08_01A</strain>
    </source>
</reference>
<keyword evidence="5" id="KW-0464">Manganese</keyword>
<evidence type="ECO:0008006" key="12">
    <source>
        <dbReference type="Google" id="ProtNLM"/>
    </source>
</evidence>
<dbReference type="InterPro" id="IPR050422">
    <property type="entry name" value="X-Pro_aminopeptidase_P"/>
</dbReference>
<dbReference type="InterPro" id="IPR036005">
    <property type="entry name" value="Creatinase/aminopeptidase-like"/>
</dbReference>
<name>A0AAD9VTA1_9HYME</name>
<dbReference type="FunFam" id="3.40.350.10:FF:000003">
    <property type="entry name" value="Xaa-pro aminopeptidase P"/>
    <property type="match status" value="1"/>
</dbReference>
<feature type="domain" description="Creatinase N-terminal" evidence="8">
    <location>
        <begin position="28"/>
        <end position="154"/>
    </location>
</feature>
<dbReference type="InterPro" id="IPR033740">
    <property type="entry name" value="Pept_M24B"/>
</dbReference>
<dbReference type="PROSITE" id="PS00491">
    <property type="entry name" value="PROLINE_PEPTIDASE"/>
    <property type="match status" value="1"/>
</dbReference>
<dbReference type="FunFam" id="3.90.230.10:FF:000007">
    <property type="entry name" value="Xaa-Pro aminopeptidase P"/>
    <property type="match status" value="1"/>
</dbReference>
<comment type="caution">
    <text evidence="10">The sequence shown here is derived from an EMBL/GenBank/DDBJ whole genome shotgun (WGS) entry which is preliminary data.</text>
</comment>
<evidence type="ECO:0000256" key="5">
    <source>
        <dbReference type="ARBA" id="ARBA00023211"/>
    </source>
</evidence>
<dbReference type="InterPro" id="IPR029149">
    <property type="entry name" value="Creatin/AminoP/Spt16_N"/>
</dbReference>
<evidence type="ECO:0000259" key="9">
    <source>
        <dbReference type="Pfam" id="PF16188"/>
    </source>
</evidence>
<dbReference type="InterPro" id="IPR001131">
    <property type="entry name" value="Peptidase_M24B_aminopep-P_CS"/>
</dbReference>
<protein>
    <recommendedName>
        <fullName evidence="12">Xaa-Pro aminopeptidase ApepP</fullName>
    </recommendedName>
</protein>
<dbReference type="CDD" id="cd01085">
    <property type="entry name" value="APP"/>
    <property type="match status" value="1"/>
</dbReference>
<evidence type="ECO:0000256" key="6">
    <source>
        <dbReference type="RuleBase" id="RU000590"/>
    </source>
</evidence>
<dbReference type="PANTHER" id="PTHR43763:SF6">
    <property type="entry name" value="XAA-PRO AMINOPEPTIDASE 1"/>
    <property type="match status" value="1"/>
</dbReference>
<evidence type="ECO:0000313" key="10">
    <source>
        <dbReference type="EMBL" id="KAK2586156.1"/>
    </source>
</evidence>
<comment type="cofactor">
    <cofactor evidence="1">
        <name>Mn(2+)</name>
        <dbReference type="ChEBI" id="CHEBI:29035"/>
    </cofactor>
</comment>
<proteinExistence type="inferred from homology"/>
<dbReference type="InterPro" id="IPR032416">
    <property type="entry name" value="Peptidase_M24_C"/>
</dbReference>
<dbReference type="InterPro" id="IPR000587">
    <property type="entry name" value="Creatinase_N"/>
</dbReference>
<dbReference type="SUPFAM" id="SSF53092">
    <property type="entry name" value="Creatinase/prolidase N-terminal domain"/>
    <property type="match status" value="1"/>
</dbReference>
<dbReference type="Gene3D" id="3.40.350.10">
    <property type="entry name" value="Creatinase/prolidase N-terminal domain"/>
    <property type="match status" value="2"/>
</dbReference>
<dbReference type="GO" id="GO:0005737">
    <property type="term" value="C:cytoplasm"/>
    <property type="evidence" value="ECO:0007669"/>
    <property type="project" value="UniProtKB-ARBA"/>
</dbReference>
<dbReference type="Gene3D" id="3.90.230.10">
    <property type="entry name" value="Creatinase/methionine aminopeptidase superfamily"/>
    <property type="match status" value="1"/>
</dbReference>
<comment type="similarity">
    <text evidence="2 6">Belongs to the peptidase M24B family.</text>
</comment>
<reference evidence="10" key="1">
    <citation type="submission" date="2021-08" db="EMBL/GenBank/DDBJ databases">
        <authorList>
            <person name="Misof B."/>
            <person name="Oliver O."/>
            <person name="Podsiadlowski L."/>
            <person name="Donath A."/>
            <person name="Peters R."/>
            <person name="Mayer C."/>
            <person name="Rust J."/>
            <person name="Gunkel S."/>
            <person name="Lesny P."/>
            <person name="Martin S."/>
            <person name="Oeyen J.P."/>
            <person name="Petersen M."/>
            <person name="Panagiotis P."/>
            <person name="Wilbrandt J."/>
            <person name="Tanja T."/>
        </authorList>
    </citation>
    <scope>NUCLEOTIDE SEQUENCE</scope>
    <source>
        <strain evidence="10">GBR_01_08_01A</strain>
        <tissue evidence="10">Thorax + abdomen</tissue>
    </source>
</reference>
<dbReference type="Pfam" id="PF00557">
    <property type="entry name" value="Peptidase_M24"/>
    <property type="match status" value="1"/>
</dbReference>
<feature type="domain" description="Peptidase M24 C-terminal" evidence="9">
    <location>
        <begin position="558"/>
        <end position="622"/>
    </location>
</feature>
<dbReference type="InterPro" id="IPR000994">
    <property type="entry name" value="Pept_M24"/>
</dbReference>
<dbReference type="AlphaFoldDB" id="A0AAD9VTA1"/>
<dbReference type="GO" id="GO:0070006">
    <property type="term" value="F:metalloaminopeptidase activity"/>
    <property type="evidence" value="ECO:0007669"/>
    <property type="project" value="InterPro"/>
</dbReference>
<dbReference type="Pfam" id="PF01321">
    <property type="entry name" value="Creatinase_N"/>
    <property type="match status" value="1"/>
</dbReference>
<keyword evidence="11" id="KW-1185">Reference proteome</keyword>
<gene>
    <name evidence="10" type="ORF">KPH14_001423</name>
</gene>
<dbReference type="Pfam" id="PF16189">
    <property type="entry name" value="Creatinase_N_2"/>
    <property type="match status" value="1"/>
</dbReference>
<evidence type="ECO:0000256" key="4">
    <source>
        <dbReference type="ARBA" id="ARBA00022801"/>
    </source>
</evidence>
<organism evidence="10 11">
    <name type="scientific">Odynerus spinipes</name>
    <dbReference type="NCBI Taxonomy" id="1348599"/>
    <lineage>
        <taxon>Eukaryota</taxon>
        <taxon>Metazoa</taxon>
        <taxon>Ecdysozoa</taxon>
        <taxon>Arthropoda</taxon>
        <taxon>Hexapoda</taxon>
        <taxon>Insecta</taxon>
        <taxon>Pterygota</taxon>
        <taxon>Neoptera</taxon>
        <taxon>Endopterygota</taxon>
        <taxon>Hymenoptera</taxon>
        <taxon>Apocrita</taxon>
        <taxon>Aculeata</taxon>
        <taxon>Vespoidea</taxon>
        <taxon>Vespidae</taxon>
        <taxon>Eumeninae</taxon>
        <taxon>Odynerus</taxon>
    </lineage>
</organism>
<dbReference type="Pfam" id="PF16188">
    <property type="entry name" value="Peptidase_M24_C"/>
    <property type="match status" value="1"/>
</dbReference>
<evidence type="ECO:0000259" key="7">
    <source>
        <dbReference type="Pfam" id="PF00557"/>
    </source>
</evidence>
<keyword evidence="4" id="KW-0378">Hydrolase</keyword>
<evidence type="ECO:0000256" key="2">
    <source>
        <dbReference type="ARBA" id="ARBA00008766"/>
    </source>
</evidence>
<evidence type="ECO:0000259" key="8">
    <source>
        <dbReference type="Pfam" id="PF01321"/>
    </source>
</evidence>
<dbReference type="PANTHER" id="PTHR43763">
    <property type="entry name" value="XAA-PRO AMINOPEPTIDASE 1"/>
    <property type="match status" value="1"/>
</dbReference>
<sequence>MQKYRNVPGKLAKLRELMEAVQIPGNKGKGIQAIVVNSEDAHQSEYLREHDQRLRFISGFSGSLGTAVITLDKALLWTDGRYYVQALAQLDPPDQWTLMKESFLDTPMIPDWLVSNLPPKSMVGADPNLLSYTKWATLHSALTAAGHTLVALEENLVDKVWGSEQPLPAANSIVAQPLQFSGKIAGDKVKLCREAMKENGTKILIITALDEVAYLLNLRGSDIPYNPVFFAFVVLTMEELHMFVDITRLTEAAQQQLKEEGVEPIFHPYKEIHNFLKQKAASATDEEVVWISNGSSYAIHSDCGEMKKHIAISPIRIAKAIKNPVEIEGMKAAHLRDAIALVKYFAWLEDKIKNKKENVTEISGADQLEKFRTEQKHYVGLSFTTISSVGAHGAIIHYAPSPETDIPITDKEFYLCDSGAQYKDGTTDVTRTIHFGEPTNYERECFTRVFKGQCRLSSTIFPLKTKGNYLDTLARESLWSVGLNYLHGTGHGIGSYLNVHEQPIGISWKPYPDDPGLQPGMFLSNEPGYYEDEKFGIRLENIELVVAANTPYNYRNIQFFTFETVTLVPIQTNLLDLSLLTNEEIEYLNNYHAKCLKSLSPLLQGPENSQALQWLERETQPIHK</sequence>
<evidence type="ECO:0000313" key="11">
    <source>
        <dbReference type="Proteomes" id="UP001258017"/>
    </source>
</evidence>
<accession>A0AAD9VTA1</accession>
<dbReference type="SUPFAM" id="SSF55920">
    <property type="entry name" value="Creatinase/aminopeptidase"/>
    <property type="match status" value="1"/>
</dbReference>
<evidence type="ECO:0000256" key="1">
    <source>
        <dbReference type="ARBA" id="ARBA00001936"/>
    </source>
</evidence>